<dbReference type="CDD" id="cd04923">
    <property type="entry name" value="ACT_AK-LysC-DapG-like_2"/>
    <property type="match status" value="1"/>
</dbReference>
<evidence type="ECO:0000259" key="16">
    <source>
        <dbReference type="Pfam" id="PF22468"/>
    </source>
</evidence>
<feature type="binding site" evidence="12">
    <location>
        <position position="185"/>
    </location>
    <ligand>
        <name>ATP</name>
        <dbReference type="ChEBI" id="CHEBI:30616"/>
    </ligand>
</feature>
<dbReference type="Gene3D" id="3.40.1160.10">
    <property type="entry name" value="Acetylglutamate kinase-like"/>
    <property type="match status" value="1"/>
</dbReference>
<keyword evidence="6 13" id="KW-0808">Transferase</keyword>
<dbReference type="InterPro" id="IPR036393">
    <property type="entry name" value="AceGlu_kinase-like_sf"/>
</dbReference>
<keyword evidence="5 14" id="KW-0028">Amino-acid biosynthesis</keyword>
<evidence type="ECO:0000256" key="14">
    <source>
        <dbReference type="RuleBase" id="RU004249"/>
    </source>
</evidence>
<evidence type="ECO:0000256" key="11">
    <source>
        <dbReference type="ARBA" id="ARBA00047872"/>
    </source>
</evidence>
<name>A0A2N1PSM9_9BACT</name>
<dbReference type="GO" id="GO:0009089">
    <property type="term" value="P:lysine biosynthetic process via diaminopimelate"/>
    <property type="evidence" value="ECO:0007669"/>
    <property type="project" value="UniProtKB-UniPathway"/>
</dbReference>
<dbReference type="CDD" id="cd04261">
    <property type="entry name" value="AAK_AKii-LysC-BS"/>
    <property type="match status" value="1"/>
</dbReference>
<evidence type="ECO:0000256" key="2">
    <source>
        <dbReference type="ARBA" id="ARBA00004986"/>
    </source>
</evidence>
<comment type="pathway">
    <text evidence="1 14">Amino-acid biosynthesis; L-lysine biosynthesis via DAP pathway; (S)-tetrahydrodipicolinate from L-aspartate: step 1/4.</text>
</comment>
<comment type="similarity">
    <text evidence="4 13">Belongs to the aspartokinase family.</text>
</comment>
<dbReference type="InterPro" id="IPR001341">
    <property type="entry name" value="Asp_kinase"/>
</dbReference>
<dbReference type="GO" id="GO:0004072">
    <property type="term" value="F:aspartate kinase activity"/>
    <property type="evidence" value="ECO:0007669"/>
    <property type="project" value="UniProtKB-EC"/>
</dbReference>
<evidence type="ECO:0000256" key="3">
    <source>
        <dbReference type="ARBA" id="ARBA00005139"/>
    </source>
</evidence>
<feature type="binding site" evidence="12">
    <location>
        <position position="75"/>
    </location>
    <ligand>
        <name>substrate</name>
    </ligand>
</feature>
<comment type="pathway">
    <text evidence="2 14">Amino-acid biosynthesis; L-methionine biosynthesis via de novo pathway; L-homoserine from L-aspartate: step 1/3.</text>
</comment>
<dbReference type="NCBIfam" id="NF005154">
    <property type="entry name" value="PRK06635.1-2"/>
    <property type="match status" value="1"/>
</dbReference>
<organism evidence="17 18">
    <name type="scientific">Candidatus Wallbacteria bacterium HGW-Wallbacteria-1</name>
    <dbReference type="NCBI Taxonomy" id="2013854"/>
    <lineage>
        <taxon>Bacteria</taxon>
        <taxon>Candidatus Walliibacteriota</taxon>
    </lineage>
</organism>
<keyword evidence="7 12" id="KW-0547">Nucleotide-binding</keyword>
<dbReference type="EC" id="2.7.2.4" evidence="13"/>
<dbReference type="Pfam" id="PF22468">
    <property type="entry name" value="ACT_9"/>
    <property type="match status" value="1"/>
</dbReference>
<evidence type="ECO:0000256" key="1">
    <source>
        <dbReference type="ARBA" id="ARBA00004766"/>
    </source>
</evidence>
<dbReference type="Proteomes" id="UP000233256">
    <property type="component" value="Unassembled WGS sequence"/>
</dbReference>
<evidence type="ECO:0000259" key="15">
    <source>
        <dbReference type="Pfam" id="PF00696"/>
    </source>
</evidence>
<proteinExistence type="inferred from homology"/>
<sequence>MKKPILVQKFGGTSVMTTGRIRDMARLVVRSMERYRVVVVVSAMGKTTDSLVSMGSEVAHCPDHRELDVLLSTGEQITISLMALAIKGLGAKAVSLTGYQADILTDSTFGKARILNIDPNRICSHLDSGSAVVVAGFQGRDMHGNVTTLGRGGSDTTAVALAAVLGAEMCEVYTDVDGVHTADPRIVPEAMRITRIGYEEMIEMAGLGGSVMYHRAVDWAHRHGVLINVRSSFIDGGGTIIGEVDEVERPMVTAVTHTFDEARVSMISIPRGGSPAAQVFGALRNMAVSVDMITMNSRADGTIDLSFTLPKGDLATIIQSIQETGKVIGAREVKFETDLGKVSIVGRGIMTSPEVPAAMFDALRELGIAVEMVSTSELRVTCVIGQKHVEEAVRALHRRFFVTG</sequence>
<dbReference type="UniPathway" id="UPA00051">
    <property type="reaction ID" value="UER00462"/>
</dbReference>
<evidence type="ECO:0000256" key="6">
    <source>
        <dbReference type="ARBA" id="ARBA00022679"/>
    </source>
</evidence>
<evidence type="ECO:0000256" key="5">
    <source>
        <dbReference type="ARBA" id="ARBA00022605"/>
    </source>
</evidence>
<dbReference type="PROSITE" id="PS00324">
    <property type="entry name" value="ASPARTOKINASE"/>
    <property type="match status" value="1"/>
</dbReference>
<comment type="pathway">
    <text evidence="3 14">Amino-acid biosynthesis; L-threonine biosynthesis; L-threonine from L-aspartate: step 1/5.</text>
</comment>
<evidence type="ECO:0000256" key="10">
    <source>
        <dbReference type="ARBA" id="ARBA00023154"/>
    </source>
</evidence>
<dbReference type="SUPFAM" id="SSF53633">
    <property type="entry name" value="Carbamate kinase-like"/>
    <property type="match status" value="1"/>
</dbReference>
<dbReference type="InterPro" id="IPR005260">
    <property type="entry name" value="Asp_kin_monofn"/>
</dbReference>
<dbReference type="InterPro" id="IPR018042">
    <property type="entry name" value="Aspartate_kinase_CS"/>
</dbReference>
<dbReference type="GO" id="GO:0005524">
    <property type="term" value="F:ATP binding"/>
    <property type="evidence" value="ECO:0007669"/>
    <property type="project" value="UniProtKB-KW"/>
</dbReference>
<dbReference type="CDD" id="cd04913">
    <property type="entry name" value="ACT_AKii-LysC-BS-like_1"/>
    <property type="match status" value="1"/>
</dbReference>
<dbReference type="UniPathway" id="UPA00034">
    <property type="reaction ID" value="UER00015"/>
</dbReference>
<keyword evidence="9 12" id="KW-0067">ATP-binding</keyword>
<comment type="caution">
    <text evidence="17">The sequence shown here is derived from an EMBL/GenBank/DDBJ whole genome shotgun (WGS) entry which is preliminary data.</text>
</comment>
<dbReference type="InterPro" id="IPR045865">
    <property type="entry name" value="ACT-like_dom_sf"/>
</dbReference>
<feature type="domain" description="Aspartokinase ACT" evidence="16">
    <location>
        <begin position="342"/>
        <end position="400"/>
    </location>
</feature>
<evidence type="ECO:0000313" key="18">
    <source>
        <dbReference type="Proteomes" id="UP000233256"/>
    </source>
</evidence>
<accession>A0A2N1PSM9</accession>
<dbReference type="NCBIfam" id="NF005155">
    <property type="entry name" value="PRK06635.1-4"/>
    <property type="match status" value="1"/>
</dbReference>
<dbReference type="GO" id="GO:0005829">
    <property type="term" value="C:cytosol"/>
    <property type="evidence" value="ECO:0007669"/>
    <property type="project" value="TreeGrafter"/>
</dbReference>
<evidence type="ECO:0000256" key="12">
    <source>
        <dbReference type="PIRSR" id="PIRSR000726-1"/>
    </source>
</evidence>
<dbReference type="FunFam" id="3.40.1160.10:FF:000002">
    <property type="entry name" value="Aspartokinase"/>
    <property type="match status" value="1"/>
</dbReference>
<dbReference type="AlphaFoldDB" id="A0A2N1PSM9"/>
<dbReference type="UniPathway" id="UPA00050">
    <property type="reaction ID" value="UER00461"/>
</dbReference>
<feature type="domain" description="Aspartate/glutamate/uridylate kinase" evidence="15">
    <location>
        <begin position="5"/>
        <end position="225"/>
    </location>
</feature>
<dbReference type="GO" id="GO:0009090">
    <property type="term" value="P:homoserine biosynthetic process"/>
    <property type="evidence" value="ECO:0007669"/>
    <property type="project" value="TreeGrafter"/>
</dbReference>
<dbReference type="InterPro" id="IPR054352">
    <property type="entry name" value="ACT_Aspartokinase"/>
</dbReference>
<evidence type="ECO:0000313" key="17">
    <source>
        <dbReference type="EMBL" id="PKK91349.1"/>
    </source>
</evidence>
<feature type="binding site" evidence="12">
    <location>
        <begin position="9"/>
        <end position="12"/>
    </location>
    <ligand>
        <name>ATP</name>
        <dbReference type="ChEBI" id="CHEBI:30616"/>
    </ligand>
</feature>
<dbReference type="GO" id="GO:0009088">
    <property type="term" value="P:threonine biosynthetic process"/>
    <property type="evidence" value="ECO:0007669"/>
    <property type="project" value="UniProtKB-UniPathway"/>
</dbReference>
<dbReference type="InterPro" id="IPR001048">
    <property type="entry name" value="Asp/Glu/Uridylate_kinase"/>
</dbReference>
<dbReference type="NCBIfam" id="TIGR00657">
    <property type="entry name" value="asp_kinases"/>
    <property type="match status" value="1"/>
</dbReference>
<evidence type="ECO:0000256" key="7">
    <source>
        <dbReference type="ARBA" id="ARBA00022741"/>
    </source>
</evidence>
<evidence type="ECO:0000256" key="13">
    <source>
        <dbReference type="RuleBase" id="RU003448"/>
    </source>
</evidence>
<dbReference type="PANTHER" id="PTHR21499:SF3">
    <property type="entry name" value="ASPARTOKINASE"/>
    <property type="match status" value="1"/>
</dbReference>
<feature type="binding site" evidence="12">
    <location>
        <position position="48"/>
    </location>
    <ligand>
        <name>substrate</name>
    </ligand>
</feature>
<keyword evidence="8 13" id="KW-0418">Kinase</keyword>
<keyword evidence="10" id="KW-0457">Lysine biosynthesis</keyword>
<dbReference type="SUPFAM" id="SSF55021">
    <property type="entry name" value="ACT-like"/>
    <property type="match status" value="2"/>
</dbReference>
<dbReference type="PANTHER" id="PTHR21499">
    <property type="entry name" value="ASPARTATE KINASE"/>
    <property type="match status" value="1"/>
</dbReference>
<evidence type="ECO:0000256" key="4">
    <source>
        <dbReference type="ARBA" id="ARBA00010122"/>
    </source>
</evidence>
<dbReference type="Pfam" id="PF00696">
    <property type="entry name" value="AA_kinase"/>
    <property type="match status" value="1"/>
</dbReference>
<dbReference type="InterPro" id="IPR041740">
    <property type="entry name" value="AKii-LysC-BS"/>
</dbReference>
<gene>
    <name evidence="17" type="ORF">CVV64_06160</name>
</gene>
<protein>
    <recommendedName>
        <fullName evidence="13">Aspartokinase</fullName>
        <ecNumber evidence="13">2.7.2.4</ecNumber>
    </recommendedName>
</protein>
<comment type="catalytic activity">
    <reaction evidence="11 13">
        <text>L-aspartate + ATP = 4-phospho-L-aspartate + ADP</text>
        <dbReference type="Rhea" id="RHEA:23776"/>
        <dbReference type="ChEBI" id="CHEBI:29991"/>
        <dbReference type="ChEBI" id="CHEBI:30616"/>
        <dbReference type="ChEBI" id="CHEBI:57535"/>
        <dbReference type="ChEBI" id="CHEBI:456216"/>
        <dbReference type="EC" id="2.7.2.4"/>
    </reaction>
</comment>
<feature type="binding site" evidence="12">
    <location>
        <begin position="174"/>
        <end position="175"/>
    </location>
    <ligand>
        <name>ATP</name>
        <dbReference type="ChEBI" id="CHEBI:30616"/>
    </ligand>
</feature>
<dbReference type="PIRSF" id="PIRSF000726">
    <property type="entry name" value="Asp_kin"/>
    <property type="match status" value="1"/>
</dbReference>
<dbReference type="Gene3D" id="3.30.2130.10">
    <property type="entry name" value="VC0802-like"/>
    <property type="match status" value="1"/>
</dbReference>
<evidence type="ECO:0000256" key="8">
    <source>
        <dbReference type="ARBA" id="ARBA00022777"/>
    </source>
</evidence>
<evidence type="ECO:0000256" key="9">
    <source>
        <dbReference type="ARBA" id="ARBA00022840"/>
    </source>
</evidence>
<reference evidence="17 18" key="1">
    <citation type="journal article" date="2017" name="ISME J.">
        <title>Potential for microbial H2 and metal transformations associated with novel bacteria and archaea in deep terrestrial subsurface sediments.</title>
        <authorList>
            <person name="Hernsdorf A.W."/>
            <person name="Amano Y."/>
            <person name="Miyakawa K."/>
            <person name="Ise K."/>
            <person name="Suzuki Y."/>
            <person name="Anantharaman K."/>
            <person name="Probst A."/>
            <person name="Burstein D."/>
            <person name="Thomas B.C."/>
            <person name="Banfield J.F."/>
        </authorList>
    </citation>
    <scope>NUCLEOTIDE SEQUENCE [LARGE SCALE GENOMIC DNA]</scope>
    <source>
        <strain evidence="17">HGW-Wallbacteria-1</strain>
    </source>
</reference>
<dbReference type="EMBL" id="PGXC01000003">
    <property type="protein sequence ID" value="PKK91349.1"/>
    <property type="molecule type" value="Genomic_DNA"/>
</dbReference>